<gene>
    <name evidence="1" type="ORF">Mal48_23240</name>
</gene>
<dbReference type="AlphaFoldDB" id="A0A517QN63"/>
<protein>
    <submittedName>
        <fullName evidence="1">Uncharacterized protein</fullName>
    </submittedName>
</protein>
<sequence length="46" mass="5343">MVYNIALHLLSTLRAIYNFMKSNFTCTVSIHNHSDIPEKWCTRSVS</sequence>
<accession>A0A517QN63</accession>
<organism evidence="1 2">
    <name type="scientific">Thalassoglobus polymorphus</name>
    <dbReference type="NCBI Taxonomy" id="2527994"/>
    <lineage>
        <taxon>Bacteria</taxon>
        <taxon>Pseudomonadati</taxon>
        <taxon>Planctomycetota</taxon>
        <taxon>Planctomycetia</taxon>
        <taxon>Planctomycetales</taxon>
        <taxon>Planctomycetaceae</taxon>
        <taxon>Thalassoglobus</taxon>
    </lineage>
</organism>
<dbReference type="Proteomes" id="UP000315724">
    <property type="component" value="Chromosome"/>
</dbReference>
<evidence type="ECO:0000313" key="1">
    <source>
        <dbReference type="EMBL" id="QDT33072.1"/>
    </source>
</evidence>
<proteinExistence type="predicted"/>
<evidence type="ECO:0000313" key="2">
    <source>
        <dbReference type="Proteomes" id="UP000315724"/>
    </source>
</evidence>
<keyword evidence="2" id="KW-1185">Reference proteome</keyword>
<dbReference type="KEGG" id="tpol:Mal48_23240"/>
<name>A0A517QN63_9PLAN</name>
<reference evidence="1 2" key="1">
    <citation type="submission" date="2019-02" db="EMBL/GenBank/DDBJ databases">
        <title>Deep-cultivation of Planctomycetes and their phenomic and genomic characterization uncovers novel biology.</title>
        <authorList>
            <person name="Wiegand S."/>
            <person name="Jogler M."/>
            <person name="Boedeker C."/>
            <person name="Pinto D."/>
            <person name="Vollmers J."/>
            <person name="Rivas-Marin E."/>
            <person name="Kohn T."/>
            <person name="Peeters S.H."/>
            <person name="Heuer A."/>
            <person name="Rast P."/>
            <person name="Oberbeckmann S."/>
            <person name="Bunk B."/>
            <person name="Jeske O."/>
            <person name="Meyerdierks A."/>
            <person name="Storesund J.E."/>
            <person name="Kallscheuer N."/>
            <person name="Luecker S."/>
            <person name="Lage O.M."/>
            <person name="Pohl T."/>
            <person name="Merkel B.J."/>
            <person name="Hornburger P."/>
            <person name="Mueller R.-W."/>
            <person name="Bruemmer F."/>
            <person name="Labrenz M."/>
            <person name="Spormann A.M."/>
            <person name="Op den Camp H."/>
            <person name="Overmann J."/>
            <person name="Amann R."/>
            <person name="Jetten M.S.M."/>
            <person name="Mascher T."/>
            <person name="Medema M.H."/>
            <person name="Devos D.P."/>
            <person name="Kaster A.-K."/>
            <person name="Ovreas L."/>
            <person name="Rohde M."/>
            <person name="Galperin M.Y."/>
            <person name="Jogler C."/>
        </authorList>
    </citation>
    <scope>NUCLEOTIDE SEQUENCE [LARGE SCALE GENOMIC DNA]</scope>
    <source>
        <strain evidence="1 2">Mal48</strain>
    </source>
</reference>
<dbReference type="EMBL" id="CP036267">
    <property type="protein sequence ID" value="QDT33072.1"/>
    <property type="molecule type" value="Genomic_DNA"/>
</dbReference>